<name>A0ABT7NLZ2_9SPHI</name>
<evidence type="ECO:0000256" key="1">
    <source>
        <dbReference type="ARBA" id="ARBA00043985"/>
    </source>
</evidence>
<gene>
    <name evidence="3" type="ORF">HX018_08350</name>
</gene>
<comment type="similarity">
    <text evidence="1">Belongs to the PspA/Vipp/IM30 family.</text>
</comment>
<proteinExistence type="inferred from homology"/>
<keyword evidence="2" id="KW-0175">Coiled coil</keyword>
<organism evidence="3 4">
    <name type="scientific">Sphingobacterium hotanense</name>
    <dbReference type="NCBI Taxonomy" id="649196"/>
    <lineage>
        <taxon>Bacteria</taxon>
        <taxon>Pseudomonadati</taxon>
        <taxon>Bacteroidota</taxon>
        <taxon>Sphingobacteriia</taxon>
        <taxon>Sphingobacteriales</taxon>
        <taxon>Sphingobacteriaceae</taxon>
        <taxon>Sphingobacterium</taxon>
    </lineage>
</organism>
<reference evidence="3" key="1">
    <citation type="submission" date="2020-06" db="EMBL/GenBank/DDBJ databases">
        <authorList>
            <person name="Dong N."/>
        </authorList>
    </citation>
    <scope>NUCLEOTIDE SEQUENCE</scope>
    <source>
        <strain evidence="3">R1692</strain>
    </source>
</reference>
<protein>
    <submittedName>
        <fullName evidence="3">PspA/IM30 family protein</fullName>
    </submittedName>
</protein>
<dbReference type="RefSeq" id="WP_149525972.1">
    <property type="nucleotide sequence ID" value="NZ_CP030848.1"/>
</dbReference>
<dbReference type="PANTHER" id="PTHR31088:SF6">
    <property type="entry name" value="PHAGE SHOCK PROTEIN A"/>
    <property type="match status" value="1"/>
</dbReference>
<dbReference type="InterPro" id="IPR007157">
    <property type="entry name" value="PspA_VIPP1"/>
</dbReference>
<evidence type="ECO:0000313" key="3">
    <source>
        <dbReference type="EMBL" id="MDM1048244.1"/>
    </source>
</evidence>
<sequence length="229" mass="26307">MNIFKRLLKIGQSEIHSLVEKMEDPIALTQEVINDMKGQLLATEEMYISARAVVIRLEHSIDDRKAEAIVYEEKAEKVLLMAQNKELSKEKAESLAIEALRLQKQLLDESEDFKEQALMHKKKVEEIEEKIDVLKFNIGKWKKELDSLIAKKQINSATEFANRQMANIDNNSTVDMLKKLRSSEQEDEAYAEAINELAKLKMNQDIDYALESGDSVKKDLENLKKKLGL</sequence>
<feature type="coiled-coil region" evidence="2">
    <location>
        <begin position="110"/>
        <end position="144"/>
    </location>
</feature>
<comment type="caution">
    <text evidence="3">The sequence shown here is derived from an EMBL/GenBank/DDBJ whole genome shotgun (WGS) entry which is preliminary data.</text>
</comment>
<keyword evidence="4" id="KW-1185">Reference proteome</keyword>
<reference evidence="3" key="2">
    <citation type="journal article" date="2022" name="Sci. Total Environ.">
        <title>Prevalence, transmission, and molecular epidemiology of tet(X)-positive bacteria among humans, animals, and environmental niches in China: An epidemiological, and genomic-based study.</title>
        <authorList>
            <person name="Dong N."/>
            <person name="Zeng Y."/>
            <person name="Cai C."/>
            <person name="Sun C."/>
            <person name="Lu J."/>
            <person name="Liu C."/>
            <person name="Zhou H."/>
            <person name="Sun Q."/>
            <person name="Shu L."/>
            <person name="Wang H."/>
            <person name="Wang Y."/>
            <person name="Wang S."/>
            <person name="Wu C."/>
            <person name="Chan E.W."/>
            <person name="Chen G."/>
            <person name="Shen Z."/>
            <person name="Chen S."/>
            <person name="Zhang R."/>
        </authorList>
    </citation>
    <scope>NUCLEOTIDE SEQUENCE</scope>
    <source>
        <strain evidence="3">R1692</strain>
    </source>
</reference>
<dbReference type="EMBL" id="JACAGK010000019">
    <property type="protein sequence ID" value="MDM1048244.1"/>
    <property type="molecule type" value="Genomic_DNA"/>
</dbReference>
<dbReference type="Proteomes" id="UP001170954">
    <property type="component" value="Unassembled WGS sequence"/>
</dbReference>
<evidence type="ECO:0000313" key="4">
    <source>
        <dbReference type="Proteomes" id="UP001170954"/>
    </source>
</evidence>
<accession>A0ABT7NLZ2</accession>
<dbReference type="Pfam" id="PF04012">
    <property type="entry name" value="PspA_IM30"/>
    <property type="match status" value="1"/>
</dbReference>
<dbReference type="PANTHER" id="PTHR31088">
    <property type="entry name" value="MEMBRANE-ASSOCIATED PROTEIN VIPP1, CHLOROPLASTIC"/>
    <property type="match status" value="1"/>
</dbReference>
<evidence type="ECO:0000256" key="2">
    <source>
        <dbReference type="SAM" id="Coils"/>
    </source>
</evidence>